<dbReference type="EMBL" id="BART01016597">
    <property type="protein sequence ID" value="GAG83745.1"/>
    <property type="molecule type" value="Genomic_DNA"/>
</dbReference>
<evidence type="ECO:0000313" key="1">
    <source>
        <dbReference type="EMBL" id="GAG83745.1"/>
    </source>
</evidence>
<name>X1AM15_9ZZZZ</name>
<organism evidence="1">
    <name type="scientific">marine sediment metagenome</name>
    <dbReference type="NCBI Taxonomy" id="412755"/>
    <lineage>
        <taxon>unclassified sequences</taxon>
        <taxon>metagenomes</taxon>
        <taxon>ecological metagenomes</taxon>
    </lineage>
</organism>
<comment type="caution">
    <text evidence="1">The sequence shown here is derived from an EMBL/GenBank/DDBJ whole genome shotgun (WGS) entry which is preliminary data.</text>
</comment>
<dbReference type="Pfam" id="PF13174">
    <property type="entry name" value="TPR_6"/>
    <property type="match status" value="1"/>
</dbReference>
<accession>X1AM15</accession>
<dbReference type="Pfam" id="PF13181">
    <property type="entry name" value="TPR_8"/>
    <property type="match status" value="1"/>
</dbReference>
<dbReference type="AlphaFoldDB" id="X1AM15"/>
<sequence>MLDGYPDDKDLLVYKAYWLQYLARKEEAIEVIQNLIEEYPNKGIYHDTYGEMLMSFQDYENAKNEFLKSIEISSDDWYTFQTYIKLGICYRELGNLEVKYSI</sequence>
<dbReference type="InterPro" id="IPR019734">
    <property type="entry name" value="TPR_rpt"/>
</dbReference>
<dbReference type="InterPro" id="IPR011990">
    <property type="entry name" value="TPR-like_helical_dom_sf"/>
</dbReference>
<proteinExistence type="predicted"/>
<dbReference type="SUPFAM" id="SSF48452">
    <property type="entry name" value="TPR-like"/>
    <property type="match status" value="1"/>
</dbReference>
<reference evidence="1" key="1">
    <citation type="journal article" date="2014" name="Front. Microbiol.">
        <title>High frequency of phylogenetically diverse reductive dehalogenase-homologous genes in deep subseafloor sedimentary metagenomes.</title>
        <authorList>
            <person name="Kawai M."/>
            <person name="Futagami T."/>
            <person name="Toyoda A."/>
            <person name="Takaki Y."/>
            <person name="Nishi S."/>
            <person name="Hori S."/>
            <person name="Arai W."/>
            <person name="Tsubouchi T."/>
            <person name="Morono Y."/>
            <person name="Uchiyama I."/>
            <person name="Ito T."/>
            <person name="Fujiyama A."/>
            <person name="Inagaki F."/>
            <person name="Takami H."/>
        </authorList>
    </citation>
    <scope>NUCLEOTIDE SEQUENCE</scope>
    <source>
        <strain evidence="1">Expedition CK06-06</strain>
    </source>
</reference>
<protein>
    <submittedName>
        <fullName evidence="1">Uncharacterized protein</fullName>
    </submittedName>
</protein>
<gene>
    <name evidence="1" type="ORF">S01H4_31869</name>
</gene>
<dbReference type="Gene3D" id="1.25.40.10">
    <property type="entry name" value="Tetratricopeptide repeat domain"/>
    <property type="match status" value="1"/>
</dbReference>